<evidence type="ECO:0000313" key="7">
    <source>
        <dbReference type="EMBL" id="CAI5453642.1"/>
    </source>
</evidence>
<feature type="transmembrane region" description="Helical" evidence="6">
    <location>
        <begin position="24"/>
        <end position="45"/>
    </location>
</feature>
<keyword evidence="5 6" id="KW-0472">Membrane</keyword>
<keyword evidence="4 6" id="KW-1133">Transmembrane helix</keyword>
<dbReference type="OrthoDB" id="5819751at2759"/>
<evidence type="ECO:0000256" key="1">
    <source>
        <dbReference type="ARBA" id="ARBA00004141"/>
    </source>
</evidence>
<name>A0A9P1NAB1_9PELO</name>
<feature type="transmembrane region" description="Helical" evidence="6">
    <location>
        <begin position="218"/>
        <end position="239"/>
    </location>
</feature>
<feature type="transmembrane region" description="Helical" evidence="6">
    <location>
        <begin position="57"/>
        <end position="77"/>
    </location>
</feature>
<dbReference type="Proteomes" id="UP001152747">
    <property type="component" value="Unassembled WGS sequence"/>
</dbReference>
<dbReference type="GO" id="GO:0016020">
    <property type="term" value="C:membrane"/>
    <property type="evidence" value="ECO:0007669"/>
    <property type="project" value="UniProtKB-SubCell"/>
</dbReference>
<comment type="caution">
    <text evidence="7">The sequence shown here is derived from an EMBL/GenBank/DDBJ whole genome shotgun (WGS) entry which is preliminary data.</text>
</comment>
<feature type="transmembrane region" description="Helical" evidence="6">
    <location>
        <begin position="163"/>
        <end position="185"/>
    </location>
</feature>
<accession>A0A9P1NAB1</accession>
<evidence type="ECO:0000256" key="5">
    <source>
        <dbReference type="ARBA" id="ARBA00023136"/>
    </source>
</evidence>
<evidence type="ECO:0000256" key="3">
    <source>
        <dbReference type="ARBA" id="ARBA00022692"/>
    </source>
</evidence>
<dbReference type="Pfam" id="PF03125">
    <property type="entry name" value="Sre"/>
    <property type="match status" value="1"/>
</dbReference>
<dbReference type="GO" id="GO:0007606">
    <property type="term" value="P:sensory perception of chemical stimulus"/>
    <property type="evidence" value="ECO:0007669"/>
    <property type="project" value="InterPro"/>
</dbReference>
<evidence type="ECO:0000256" key="4">
    <source>
        <dbReference type="ARBA" id="ARBA00022989"/>
    </source>
</evidence>
<proteinExistence type="inferred from homology"/>
<sequence length="325" mass="38491">MVLLNTFNRSYLEYDSFIATNFQLFFRFEISLIIFNICHTLFFLYINITAKQFHQNWTNVMSILYIQHCIADIAWIIDRSILISQHPDDHQVLMKICSYVRVICIFQGLLVLPILIIERCFATIYISDYESTKRLYISYSLVGSLFCFGCIASIGFHECKLHLMLFNSVLLFNTLGILGNFYLLYKNRQYYQQFQRGQRNCNLTERFQISENIKICKLVNMIVLTMGSFNGLICFTILIDFLNLSDYHRTVYTLMFDVSAILYSTIFPYICMYYSVKWKYRFKQIFHCSPTNRVDPKVELHDTFGSVMTECTSDAYFADIRKSWK</sequence>
<evidence type="ECO:0000313" key="8">
    <source>
        <dbReference type="Proteomes" id="UP001152747"/>
    </source>
</evidence>
<keyword evidence="3 6" id="KW-0812">Transmembrane</keyword>
<feature type="transmembrane region" description="Helical" evidence="6">
    <location>
        <begin position="92"/>
        <end position="116"/>
    </location>
</feature>
<gene>
    <name evidence="7" type="ORF">CAMP_LOCUS16279</name>
</gene>
<reference evidence="7" key="1">
    <citation type="submission" date="2022-11" db="EMBL/GenBank/DDBJ databases">
        <authorList>
            <person name="Kikuchi T."/>
        </authorList>
    </citation>
    <scope>NUCLEOTIDE SEQUENCE</scope>
    <source>
        <strain evidence="7">PS1010</strain>
    </source>
</reference>
<dbReference type="PANTHER" id="PTHR47518:SF11">
    <property type="entry name" value="SERPENTINE RECEPTOR, CLASS E (EPSILON)-RELATED"/>
    <property type="match status" value="1"/>
</dbReference>
<comment type="similarity">
    <text evidence="2">Belongs to the nematode receptor-like protein sre family.</text>
</comment>
<keyword evidence="8" id="KW-1185">Reference proteome</keyword>
<dbReference type="AlphaFoldDB" id="A0A9P1NAB1"/>
<feature type="transmembrane region" description="Helical" evidence="6">
    <location>
        <begin position="251"/>
        <end position="276"/>
    </location>
</feature>
<evidence type="ECO:0000256" key="6">
    <source>
        <dbReference type="SAM" id="Phobius"/>
    </source>
</evidence>
<organism evidence="7 8">
    <name type="scientific">Caenorhabditis angaria</name>
    <dbReference type="NCBI Taxonomy" id="860376"/>
    <lineage>
        <taxon>Eukaryota</taxon>
        <taxon>Metazoa</taxon>
        <taxon>Ecdysozoa</taxon>
        <taxon>Nematoda</taxon>
        <taxon>Chromadorea</taxon>
        <taxon>Rhabditida</taxon>
        <taxon>Rhabditina</taxon>
        <taxon>Rhabditomorpha</taxon>
        <taxon>Rhabditoidea</taxon>
        <taxon>Rhabditidae</taxon>
        <taxon>Peloderinae</taxon>
        <taxon>Caenorhabditis</taxon>
    </lineage>
</organism>
<feature type="transmembrane region" description="Helical" evidence="6">
    <location>
        <begin position="136"/>
        <end position="157"/>
    </location>
</feature>
<evidence type="ECO:0000256" key="2">
    <source>
        <dbReference type="ARBA" id="ARBA00006803"/>
    </source>
</evidence>
<dbReference type="InterPro" id="IPR052854">
    <property type="entry name" value="Serpentine_rcpt_epsilon"/>
</dbReference>
<comment type="subcellular location">
    <subcellularLocation>
        <location evidence="1">Membrane</location>
        <topology evidence="1">Multi-pass membrane protein</topology>
    </subcellularLocation>
</comment>
<dbReference type="InterPro" id="IPR004151">
    <property type="entry name" value="7TM_GPCR_serpentine_rcpt_Sre"/>
</dbReference>
<dbReference type="PANTHER" id="PTHR47518">
    <property type="entry name" value="SERPENTINE RECEPTOR CLASS EPSILON-13-RELATED"/>
    <property type="match status" value="1"/>
</dbReference>
<protein>
    <submittedName>
        <fullName evidence="7">Uncharacterized protein</fullName>
    </submittedName>
</protein>
<dbReference type="EMBL" id="CANHGI010000005">
    <property type="protein sequence ID" value="CAI5453642.1"/>
    <property type="molecule type" value="Genomic_DNA"/>
</dbReference>